<dbReference type="Proteomes" id="UP000199301">
    <property type="component" value="Unassembled WGS sequence"/>
</dbReference>
<name>A0A1H1FWG8_9ACTN</name>
<reference evidence="2" key="1">
    <citation type="submission" date="2016-10" db="EMBL/GenBank/DDBJ databases">
        <authorList>
            <person name="Varghese N."/>
            <person name="Submissions S."/>
        </authorList>
    </citation>
    <scope>NUCLEOTIDE SEQUENCE [LARGE SCALE GENOMIC DNA]</scope>
    <source>
        <strain evidence="2">DSM 45459</strain>
    </source>
</reference>
<dbReference type="AlphaFoldDB" id="A0A1H1FWG8"/>
<keyword evidence="2" id="KW-1185">Reference proteome</keyword>
<protein>
    <submittedName>
        <fullName evidence="1">Uncharacterized protein</fullName>
    </submittedName>
</protein>
<accession>A0A1H1FWG8</accession>
<organism evidence="1 2">
    <name type="scientific">Actinopolyspora saharensis</name>
    <dbReference type="NCBI Taxonomy" id="995062"/>
    <lineage>
        <taxon>Bacteria</taxon>
        <taxon>Bacillati</taxon>
        <taxon>Actinomycetota</taxon>
        <taxon>Actinomycetes</taxon>
        <taxon>Actinopolysporales</taxon>
        <taxon>Actinopolysporaceae</taxon>
        <taxon>Actinopolyspora</taxon>
    </lineage>
</organism>
<dbReference type="RefSeq" id="WP_092525273.1">
    <property type="nucleotide sequence ID" value="NZ_FNKO01000002.1"/>
</dbReference>
<sequence length="304" mass="31573">MSQADLMQKAKEIETKAAETEYRQLLSLPGAGPGINKEDLEQKYQGRAQPLFEPFTRIPDPSAYDGPINDLHSAMGKLSHGAHMNDPVSEDSIGANEDLKAIETAAGDLQGWSGEAAYAFKANFLDPFPAKASNQFIALGGMKGAMQAEQELWDKAQKDIGHIADQAIHALENVGSCGKSDFEFMLSVASAVAAIGAIPFTGGASAVTFAAVGAASAVGGAAQKGVEAVKASGGSAEQVVSSMEDAIGKLTEHISKERGRITKSLNDCAGAITQGKSHFVSPRPKLAGMEGERLTSGMGVGGHD</sequence>
<dbReference type="STRING" id="995062.SAMN04489718_3268"/>
<gene>
    <name evidence="1" type="ORF">SAMN04489718_3268</name>
</gene>
<evidence type="ECO:0000313" key="2">
    <source>
        <dbReference type="Proteomes" id="UP000199301"/>
    </source>
</evidence>
<dbReference type="EMBL" id="FNKO01000002">
    <property type="protein sequence ID" value="SDR05028.1"/>
    <property type="molecule type" value="Genomic_DNA"/>
</dbReference>
<evidence type="ECO:0000313" key="1">
    <source>
        <dbReference type="EMBL" id="SDR05028.1"/>
    </source>
</evidence>
<dbReference type="OrthoDB" id="5194430at2"/>
<proteinExistence type="predicted"/>